<evidence type="ECO:0000259" key="2">
    <source>
        <dbReference type="PROSITE" id="PS50112"/>
    </source>
</evidence>
<dbReference type="InterPro" id="IPR035919">
    <property type="entry name" value="EAL_sf"/>
</dbReference>
<dbReference type="Pfam" id="PF13426">
    <property type="entry name" value="PAS_9"/>
    <property type="match status" value="1"/>
</dbReference>
<feature type="domain" description="PAS" evidence="2">
    <location>
        <begin position="216"/>
        <end position="286"/>
    </location>
</feature>
<organism evidence="6 7">
    <name type="scientific">Paenibacillus aurantius</name>
    <dbReference type="NCBI Taxonomy" id="2918900"/>
    <lineage>
        <taxon>Bacteria</taxon>
        <taxon>Bacillati</taxon>
        <taxon>Bacillota</taxon>
        <taxon>Bacilli</taxon>
        <taxon>Bacillales</taxon>
        <taxon>Paenibacillaceae</taxon>
        <taxon>Paenibacillus</taxon>
    </lineage>
</organism>
<dbReference type="AlphaFoldDB" id="A0AA96LKM5"/>
<dbReference type="InterPro" id="IPR000160">
    <property type="entry name" value="GGDEF_dom"/>
</dbReference>
<feature type="domain" description="PAC" evidence="3">
    <location>
        <begin position="286"/>
        <end position="339"/>
    </location>
</feature>
<reference evidence="6 7" key="1">
    <citation type="submission" date="2022-02" db="EMBL/GenBank/DDBJ databases">
        <title>Paenibacillus sp. MBLB1776 Whole Genome Shotgun Sequencing.</title>
        <authorList>
            <person name="Hwang C.Y."/>
            <person name="Cho E.-S."/>
            <person name="Seo M.-J."/>
        </authorList>
    </citation>
    <scope>NUCLEOTIDE SEQUENCE [LARGE SCALE GENOMIC DNA]</scope>
    <source>
        <strain evidence="6 7">MBLB1776</strain>
    </source>
</reference>
<feature type="transmembrane region" description="Helical" evidence="1">
    <location>
        <begin position="12"/>
        <end position="35"/>
    </location>
</feature>
<evidence type="ECO:0000256" key="1">
    <source>
        <dbReference type="SAM" id="Phobius"/>
    </source>
</evidence>
<dbReference type="SMART" id="SM00267">
    <property type="entry name" value="GGDEF"/>
    <property type="match status" value="1"/>
</dbReference>
<dbReference type="PROSITE" id="PS50883">
    <property type="entry name" value="EAL"/>
    <property type="match status" value="1"/>
</dbReference>
<dbReference type="InterPro" id="IPR000014">
    <property type="entry name" value="PAS"/>
</dbReference>
<evidence type="ECO:0000313" key="7">
    <source>
        <dbReference type="Proteomes" id="UP001305702"/>
    </source>
</evidence>
<dbReference type="NCBIfam" id="TIGR00254">
    <property type="entry name" value="GGDEF"/>
    <property type="match status" value="1"/>
</dbReference>
<keyword evidence="1" id="KW-0812">Transmembrane</keyword>
<dbReference type="InterPro" id="IPR035965">
    <property type="entry name" value="PAS-like_dom_sf"/>
</dbReference>
<evidence type="ECO:0000259" key="5">
    <source>
        <dbReference type="PROSITE" id="PS50887"/>
    </source>
</evidence>
<feature type="domain" description="EAL" evidence="4">
    <location>
        <begin position="513"/>
        <end position="767"/>
    </location>
</feature>
<dbReference type="InterPro" id="IPR029787">
    <property type="entry name" value="Nucleotide_cyclase"/>
</dbReference>
<dbReference type="SMART" id="SM00052">
    <property type="entry name" value="EAL"/>
    <property type="match status" value="1"/>
</dbReference>
<dbReference type="Proteomes" id="UP001305702">
    <property type="component" value="Chromosome"/>
</dbReference>
<dbReference type="InterPro" id="IPR052155">
    <property type="entry name" value="Biofilm_reg_signaling"/>
</dbReference>
<evidence type="ECO:0000259" key="3">
    <source>
        <dbReference type="PROSITE" id="PS50113"/>
    </source>
</evidence>
<evidence type="ECO:0000313" key="6">
    <source>
        <dbReference type="EMBL" id="WNQ13816.1"/>
    </source>
</evidence>
<feature type="transmembrane region" description="Helical" evidence="1">
    <location>
        <begin position="55"/>
        <end position="80"/>
    </location>
</feature>
<evidence type="ECO:0000259" key="4">
    <source>
        <dbReference type="PROSITE" id="PS50883"/>
    </source>
</evidence>
<dbReference type="SUPFAM" id="SSF55073">
    <property type="entry name" value="Nucleotide cyclase"/>
    <property type="match status" value="1"/>
</dbReference>
<dbReference type="Gene3D" id="3.30.70.270">
    <property type="match status" value="1"/>
</dbReference>
<dbReference type="KEGG" id="paun:MJA45_12620"/>
<dbReference type="Pfam" id="PF00990">
    <property type="entry name" value="GGDEF"/>
    <property type="match status" value="1"/>
</dbReference>
<keyword evidence="1" id="KW-1133">Transmembrane helix</keyword>
<dbReference type="NCBIfam" id="TIGR00229">
    <property type="entry name" value="sensory_box"/>
    <property type="match status" value="1"/>
</dbReference>
<dbReference type="CDD" id="cd01949">
    <property type="entry name" value="GGDEF"/>
    <property type="match status" value="1"/>
</dbReference>
<dbReference type="PROSITE" id="PS50113">
    <property type="entry name" value="PAC"/>
    <property type="match status" value="1"/>
</dbReference>
<dbReference type="PROSITE" id="PS50112">
    <property type="entry name" value="PAS"/>
    <property type="match status" value="1"/>
</dbReference>
<name>A0AA96LKM5_9BACL</name>
<dbReference type="InterPro" id="IPR001633">
    <property type="entry name" value="EAL_dom"/>
</dbReference>
<keyword evidence="1" id="KW-0472">Membrane</keyword>
<dbReference type="PANTHER" id="PTHR44757">
    <property type="entry name" value="DIGUANYLATE CYCLASE DGCP"/>
    <property type="match status" value="1"/>
</dbReference>
<gene>
    <name evidence="6" type="ORF">MJA45_12620</name>
</gene>
<dbReference type="EMBL" id="CP130318">
    <property type="protein sequence ID" value="WNQ13816.1"/>
    <property type="molecule type" value="Genomic_DNA"/>
</dbReference>
<keyword evidence="7" id="KW-1185">Reference proteome</keyword>
<feature type="transmembrane region" description="Helical" evidence="1">
    <location>
        <begin position="92"/>
        <end position="112"/>
    </location>
</feature>
<protein>
    <submittedName>
        <fullName evidence="6">EAL domain-containing protein</fullName>
    </submittedName>
</protein>
<dbReference type="Gene3D" id="3.20.20.450">
    <property type="entry name" value="EAL domain"/>
    <property type="match status" value="1"/>
</dbReference>
<dbReference type="PROSITE" id="PS50887">
    <property type="entry name" value="GGDEF"/>
    <property type="match status" value="1"/>
</dbReference>
<dbReference type="Pfam" id="PF00563">
    <property type="entry name" value="EAL"/>
    <property type="match status" value="1"/>
</dbReference>
<dbReference type="Gene3D" id="3.30.450.20">
    <property type="entry name" value="PAS domain"/>
    <property type="match status" value="1"/>
</dbReference>
<feature type="domain" description="GGDEF" evidence="5">
    <location>
        <begin position="371"/>
        <end position="504"/>
    </location>
</feature>
<dbReference type="InterPro" id="IPR043128">
    <property type="entry name" value="Rev_trsase/Diguanyl_cyclase"/>
</dbReference>
<dbReference type="RefSeq" id="WP_315607597.1">
    <property type="nucleotide sequence ID" value="NZ_CP130318.1"/>
</dbReference>
<dbReference type="PANTHER" id="PTHR44757:SF2">
    <property type="entry name" value="BIOFILM ARCHITECTURE MAINTENANCE PROTEIN MBAA"/>
    <property type="match status" value="1"/>
</dbReference>
<dbReference type="SUPFAM" id="SSF141868">
    <property type="entry name" value="EAL domain-like"/>
    <property type="match status" value="1"/>
</dbReference>
<dbReference type="SMART" id="SM00091">
    <property type="entry name" value="PAS"/>
    <property type="match status" value="1"/>
</dbReference>
<dbReference type="SUPFAM" id="SSF55785">
    <property type="entry name" value="PYP-like sensor domain (PAS domain)"/>
    <property type="match status" value="1"/>
</dbReference>
<dbReference type="CDD" id="cd00130">
    <property type="entry name" value="PAS"/>
    <property type="match status" value="1"/>
</dbReference>
<dbReference type="CDD" id="cd01948">
    <property type="entry name" value="EAL"/>
    <property type="match status" value="1"/>
</dbReference>
<feature type="transmembrane region" description="Helical" evidence="1">
    <location>
        <begin position="118"/>
        <end position="139"/>
    </location>
</feature>
<feature type="transmembrane region" description="Helical" evidence="1">
    <location>
        <begin position="160"/>
        <end position="177"/>
    </location>
</feature>
<proteinExistence type="predicted"/>
<accession>A0AA96LKM5</accession>
<dbReference type="FunFam" id="3.20.20.450:FF:000001">
    <property type="entry name" value="Cyclic di-GMP phosphodiesterase yahA"/>
    <property type="match status" value="1"/>
</dbReference>
<sequence>MGMVGILSILTGVYHLFQVTDWPVFLILLLFVILVDFIPTKMPSGHLYSFATIPILYMDLKVAAGTGVTVILVSTAAIYFIKAKSFNAVNAYKFLATNGMYLISYLSSVLVMKGLAELPVIVMISAGIVVYETVNLFLLGCILQSVNRISVRHTLWSNRLNLIVSCLICSLVLYRLFLQPSHYDLLMEMLYASLFMVIINLFSAAYSKQLFAMEESNQRYRSLFDYHPDLVCTLDRKGNFVSANPMFEKLLGYTPEEFMKLNLSLMYDRPGSDYIREAYERVMTGKPQEFTMMAKHKNGDSRELFVSSSPIVVDHAVVGVYAIAKDITENKEYERIIYRMAYYDAVTGLPNRTLFKERLQQAIQESAAAGRAAGVLFLDMDQFKTINDTLGHYTGDLLLVEVARRLEASLPAPSTVSRLGGDEFTVILPLLERPEDSVRAAETILEAFTNPFTVGEHELFLTPSIGISLYPDDGQDVDSLIKMADASMYKVKENGGNHYELYTTALKEANEERLTLHTNLRRALERKEFYLEYQPKLNLKTGEVYGMEALLRWENEELGKVSPDRFIPVAEDSKQILPIGEWVLREACTRNRRWQDSGMTPLTVSVNISTIQFQQGDFVRTVDRILKETGLAPEWLELEITESLLLRSSKKNMDLLYDLKALGISLSIDDFGIGYSSLSYLNHFPIDYLKIDRSFISQIHSESKDENIIKTIIRLAHNLNMKVVAEGVETAEQLAFLSRLSCDGIQGYLLSRPLPAEEIMKRAWLETAGNWQEVWKKTAVPEGA</sequence>
<dbReference type="InterPro" id="IPR000700">
    <property type="entry name" value="PAS-assoc_C"/>
</dbReference>